<protein>
    <submittedName>
        <fullName evidence="4">Hydantoinase/oxoprolinase family protein</fullName>
    </submittedName>
</protein>
<dbReference type="Pfam" id="PF05378">
    <property type="entry name" value="Hydant_A_N"/>
    <property type="match status" value="1"/>
</dbReference>
<dbReference type="InterPro" id="IPR002821">
    <property type="entry name" value="Hydantoinase_A"/>
</dbReference>
<proteinExistence type="predicted"/>
<dbReference type="Proteomes" id="UP001059934">
    <property type="component" value="Chromosome"/>
</dbReference>
<dbReference type="EMBL" id="CP103416">
    <property type="protein sequence ID" value="UVW33768.1"/>
    <property type="molecule type" value="Genomic_DNA"/>
</dbReference>
<feature type="domain" description="Acetophenone carboxylase-like C-terminal" evidence="3">
    <location>
        <begin position="510"/>
        <end position="676"/>
    </location>
</feature>
<sequence>MSYRLGVDVGGTFTDLLLINEATGETHTAKVPSTPEDSSIGVLNGIARICDESGVNPAEVSRVMHGTTVATNAVLTGRGAKVGLVTTAGYEDTLQVARSFCPGGLGGWVSFVKKPLLAPLELTIGACERMGADGEVVRELDEEQLRTDLTTLHAMGEVEALTICFINAYINGANEQRASEIAAEIFTDTPISISSDVVPEMQEYERTETTVVNSYVRPEVASYVSNLQAALDDKMGPDTQLSILRSDGGLASARASAESPVNMLMSGPAGGVSGAIYFCSRAGYDNILTCDMGGTSTDVALIQNSRARVRRETIVADVRVRAPSVDVRTVGAGGGSIAFVPDLTKALRVGPESAGAVPGPACYMKGGVQPTVCDANVVLGYLPSDVQLGGKMEINREASVAAVQSVADAMGIDLMAAAEGIIKIANESMFGALRLVSVEQGYDPRDFALVGFGGAGPLHANALGVLTDAWPVIIPPGPGVLCAYGDATTQVQDEAARTYLTMAGDLSDEKLTADLMELQVRAGDALLKDNIPASEHEISYQADLRYAGQAFQITIDFTEAELQERGVALLTDQFDAEHEKLFTFKLDDGHEILMIRALAKAKAKAIAERKIGQTGMTLEECKIANSRFYYEGEWYNSTIYDRNKLSTGLEVAGPAIVSEMDSTTVVLPGYVATVDKVGNLLINPQASAAQSLNQQGSK</sequence>
<dbReference type="InterPro" id="IPR043129">
    <property type="entry name" value="ATPase_NBD"/>
</dbReference>
<dbReference type="SUPFAM" id="SSF53067">
    <property type="entry name" value="Actin-like ATPase domain"/>
    <property type="match status" value="1"/>
</dbReference>
<dbReference type="Pfam" id="PF19278">
    <property type="entry name" value="Hydant_A_C"/>
    <property type="match status" value="1"/>
</dbReference>
<dbReference type="PANTHER" id="PTHR11365:SF23">
    <property type="entry name" value="HYPOTHETICAL 5-OXOPROLINASE (EUROFUNG)-RELATED"/>
    <property type="match status" value="1"/>
</dbReference>
<evidence type="ECO:0000313" key="4">
    <source>
        <dbReference type="EMBL" id="UVW33768.1"/>
    </source>
</evidence>
<feature type="domain" description="Hydantoinase/oxoprolinase N-terminal" evidence="2">
    <location>
        <begin position="4"/>
        <end position="185"/>
    </location>
</feature>
<evidence type="ECO:0000313" key="5">
    <source>
        <dbReference type="Proteomes" id="UP001059934"/>
    </source>
</evidence>
<keyword evidence="5" id="KW-1185">Reference proteome</keyword>
<organism evidence="4 5">
    <name type="scientific">SAR92 clade bacterium H455</name>
    <dbReference type="NCBI Taxonomy" id="2974818"/>
    <lineage>
        <taxon>Bacteria</taxon>
        <taxon>Pseudomonadati</taxon>
        <taxon>Pseudomonadota</taxon>
        <taxon>Gammaproteobacteria</taxon>
        <taxon>Cellvibrionales</taxon>
        <taxon>Porticoccaceae</taxon>
        <taxon>SAR92 clade</taxon>
    </lineage>
</organism>
<evidence type="ECO:0000259" key="3">
    <source>
        <dbReference type="Pfam" id="PF19278"/>
    </source>
</evidence>
<dbReference type="InterPro" id="IPR008040">
    <property type="entry name" value="Hydant_A_N"/>
</dbReference>
<evidence type="ECO:0000259" key="2">
    <source>
        <dbReference type="Pfam" id="PF05378"/>
    </source>
</evidence>
<feature type="domain" description="Hydantoinase A/oxoprolinase" evidence="1">
    <location>
        <begin position="206"/>
        <end position="492"/>
    </location>
</feature>
<accession>A0ABY5TIU8</accession>
<dbReference type="InterPro" id="IPR049517">
    <property type="entry name" value="ACX-like_C"/>
</dbReference>
<gene>
    <name evidence="4" type="ORF">NYF23_06865</name>
</gene>
<dbReference type="Pfam" id="PF01968">
    <property type="entry name" value="Hydantoinase_A"/>
    <property type="match status" value="1"/>
</dbReference>
<name>A0ABY5TIU8_9GAMM</name>
<evidence type="ECO:0000259" key="1">
    <source>
        <dbReference type="Pfam" id="PF01968"/>
    </source>
</evidence>
<reference evidence="4" key="1">
    <citation type="submission" date="2022-08" db="EMBL/GenBank/DDBJ databases">
        <title>Catabolic pathway analysis in culturable SAR92 clade bacteria reveals their overlooked roles in DMSP degradation in coastal seas.</title>
        <authorList>
            <person name="He X."/>
            <person name="Zhang X."/>
            <person name="Zhang Y."/>
        </authorList>
    </citation>
    <scope>NUCLEOTIDE SEQUENCE</scope>
    <source>
        <strain evidence="4">H455</strain>
    </source>
</reference>
<dbReference type="PANTHER" id="PTHR11365">
    <property type="entry name" value="5-OXOPROLINASE RELATED"/>
    <property type="match status" value="1"/>
</dbReference>
<dbReference type="InterPro" id="IPR045079">
    <property type="entry name" value="Oxoprolinase-like"/>
</dbReference>